<protein>
    <recommendedName>
        <fullName evidence="6">Membrane fusion protein biotin-lipoyl like domain-containing protein</fullName>
    </recommendedName>
</protein>
<dbReference type="Gene3D" id="2.40.50.100">
    <property type="match status" value="1"/>
</dbReference>
<evidence type="ECO:0000313" key="4">
    <source>
        <dbReference type="EMBL" id="GGF55163.1"/>
    </source>
</evidence>
<dbReference type="InterPro" id="IPR029016">
    <property type="entry name" value="GAF-like_dom_sf"/>
</dbReference>
<sequence>MTDTKGNFQNTLMSLFQLERELRQAKQTSELFYILVNRVRSLSPFDSGVVFSIEGGKARAEMVSDVAVLDRNAPFIHWMERIATMCAQKDDAATPHVLDLNALGVAQDEDMQEWGHPQNVWFPLRTGEGRLIGALWYMRAQPFVENELALLEKLSDVAAHAWNALIPKSAFSWHHLKNKKIMTAIAVLLIAAQFIPVSQSVLAPAEVVARSPSVVSAPINGVLKDVLVNPNAQVSENQLLIRYEATEFQGRLDIAQEELLVAQSELLSAQQAAFGDRRIKGELAVLRSRLQLREAERDYARTQLEKIEIRSPRKGVVVFRDVADLEGIPVKTGERLMQIADARDTQLRIELPVGDALYFDSGARVRLFLDKAPLHPVDATLLRSSYEAAPTPSGVLSYRLVAAFEETDKPRLGLRGTAKIMGDDVPLFVYLFRRPMAKLRQYFGL</sequence>
<dbReference type="EMBL" id="BMHV01000003">
    <property type="protein sequence ID" value="GGF55163.1"/>
    <property type="molecule type" value="Genomic_DNA"/>
</dbReference>
<dbReference type="SUPFAM" id="SSF55781">
    <property type="entry name" value="GAF domain-like"/>
    <property type="match status" value="1"/>
</dbReference>
<keyword evidence="5" id="KW-1185">Reference proteome</keyword>
<accession>A0A917BSX2</accession>
<dbReference type="Gene3D" id="1.10.287.470">
    <property type="entry name" value="Helix hairpin bin"/>
    <property type="match status" value="1"/>
</dbReference>
<name>A0A917BSX2_9PROT</name>
<dbReference type="AlphaFoldDB" id="A0A917BSX2"/>
<dbReference type="PANTHER" id="PTHR32347:SF23">
    <property type="entry name" value="BLL5650 PROTEIN"/>
    <property type="match status" value="1"/>
</dbReference>
<gene>
    <name evidence="4" type="ORF">GCM10011332_05690</name>
</gene>
<proteinExistence type="predicted"/>
<reference evidence="4" key="2">
    <citation type="submission" date="2020-09" db="EMBL/GenBank/DDBJ databases">
        <authorList>
            <person name="Sun Q."/>
            <person name="Zhou Y."/>
        </authorList>
    </citation>
    <scope>NUCLEOTIDE SEQUENCE</scope>
    <source>
        <strain evidence="4">CGMCC 1.15254</strain>
    </source>
</reference>
<dbReference type="Proteomes" id="UP000632498">
    <property type="component" value="Unassembled WGS sequence"/>
</dbReference>
<evidence type="ECO:0000256" key="3">
    <source>
        <dbReference type="SAM" id="Coils"/>
    </source>
</evidence>
<dbReference type="Gene3D" id="3.30.450.40">
    <property type="match status" value="1"/>
</dbReference>
<dbReference type="SUPFAM" id="SSF111369">
    <property type="entry name" value="HlyD-like secretion proteins"/>
    <property type="match status" value="1"/>
</dbReference>
<dbReference type="RefSeq" id="WP_188661337.1">
    <property type="nucleotide sequence ID" value="NZ_BMHV01000003.1"/>
</dbReference>
<dbReference type="PANTHER" id="PTHR32347">
    <property type="entry name" value="EFFLUX SYSTEM COMPONENT YKNX-RELATED"/>
    <property type="match status" value="1"/>
</dbReference>
<evidence type="ECO:0008006" key="6">
    <source>
        <dbReference type="Google" id="ProtNLM"/>
    </source>
</evidence>
<dbReference type="Gene3D" id="2.40.30.170">
    <property type="match status" value="1"/>
</dbReference>
<evidence type="ECO:0000256" key="1">
    <source>
        <dbReference type="ARBA" id="ARBA00004196"/>
    </source>
</evidence>
<comment type="subcellular location">
    <subcellularLocation>
        <location evidence="1">Cell envelope</location>
    </subcellularLocation>
</comment>
<reference evidence="4" key="1">
    <citation type="journal article" date="2014" name="Int. J. Syst. Evol. Microbiol.">
        <title>Complete genome sequence of Corynebacterium casei LMG S-19264T (=DSM 44701T), isolated from a smear-ripened cheese.</title>
        <authorList>
            <consortium name="US DOE Joint Genome Institute (JGI-PGF)"/>
            <person name="Walter F."/>
            <person name="Albersmeier A."/>
            <person name="Kalinowski J."/>
            <person name="Ruckert C."/>
        </authorList>
    </citation>
    <scope>NUCLEOTIDE SEQUENCE</scope>
    <source>
        <strain evidence="4">CGMCC 1.15254</strain>
    </source>
</reference>
<feature type="coiled-coil region" evidence="3">
    <location>
        <begin position="252"/>
        <end position="305"/>
    </location>
</feature>
<organism evidence="4 5">
    <name type="scientific">Terasakiella brassicae</name>
    <dbReference type="NCBI Taxonomy" id="1634917"/>
    <lineage>
        <taxon>Bacteria</taxon>
        <taxon>Pseudomonadati</taxon>
        <taxon>Pseudomonadota</taxon>
        <taxon>Alphaproteobacteria</taxon>
        <taxon>Rhodospirillales</taxon>
        <taxon>Terasakiellaceae</taxon>
        <taxon>Terasakiella</taxon>
    </lineage>
</organism>
<evidence type="ECO:0000313" key="5">
    <source>
        <dbReference type="Proteomes" id="UP000632498"/>
    </source>
</evidence>
<keyword evidence="2 3" id="KW-0175">Coiled coil</keyword>
<comment type="caution">
    <text evidence="4">The sequence shown here is derived from an EMBL/GenBank/DDBJ whole genome shotgun (WGS) entry which is preliminary data.</text>
</comment>
<evidence type="ECO:0000256" key="2">
    <source>
        <dbReference type="ARBA" id="ARBA00023054"/>
    </source>
</evidence>
<dbReference type="InterPro" id="IPR050465">
    <property type="entry name" value="UPF0194_transport"/>
</dbReference>
<dbReference type="GO" id="GO:0030313">
    <property type="term" value="C:cell envelope"/>
    <property type="evidence" value="ECO:0007669"/>
    <property type="project" value="UniProtKB-SubCell"/>
</dbReference>